<keyword evidence="2" id="KW-1185">Reference proteome</keyword>
<dbReference type="EMBL" id="CP013002">
    <property type="protein sequence ID" value="ALL14749.1"/>
    <property type="molecule type" value="Genomic_DNA"/>
</dbReference>
<dbReference type="KEGG" id="chq:AQ619_16045"/>
<evidence type="ECO:0000313" key="2">
    <source>
        <dbReference type="Proteomes" id="UP000056905"/>
    </source>
</evidence>
<organism evidence="1 2">
    <name type="scientific">Caulobacter henricii</name>
    <dbReference type="NCBI Taxonomy" id="69395"/>
    <lineage>
        <taxon>Bacteria</taxon>
        <taxon>Pseudomonadati</taxon>
        <taxon>Pseudomonadota</taxon>
        <taxon>Alphaproteobacteria</taxon>
        <taxon>Caulobacterales</taxon>
        <taxon>Caulobacteraceae</taxon>
        <taxon>Caulobacter</taxon>
    </lineage>
</organism>
<dbReference type="AlphaFoldDB" id="A0A0P0P2L5"/>
<dbReference type="InterPro" id="IPR058532">
    <property type="entry name" value="YjbR/MT2646/Rv2570-like"/>
</dbReference>
<dbReference type="OrthoDB" id="954305at2"/>
<evidence type="ECO:0008006" key="3">
    <source>
        <dbReference type="Google" id="ProtNLM"/>
    </source>
</evidence>
<dbReference type="SUPFAM" id="SSF142906">
    <property type="entry name" value="YjbR-like"/>
    <property type="match status" value="1"/>
</dbReference>
<reference evidence="1 2" key="1">
    <citation type="submission" date="2015-10" db="EMBL/GenBank/DDBJ databases">
        <title>Conservation of the essential genome among Caulobacter and Brevundimonas species.</title>
        <authorList>
            <person name="Scott D."/>
            <person name="Ely B."/>
        </authorList>
    </citation>
    <scope>NUCLEOTIDE SEQUENCE [LARGE SCALE GENOMIC DNA]</scope>
    <source>
        <strain evidence="1 2">CB4</strain>
    </source>
</reference>
<dbReference type="STRING" id="69395.AQ619_16045"/>
<accession>A0A0P0P2L5</accession>
<dbReference type="RefSeq" id="WP_062149967.1">
    <property type="nucleotide sequence ID" value="NZ_CP013002.1"/>
</dbReference>
<dbReference type="Pfam" id="PF04237">
    <property type="entry name" value="YjbR"/>
    <property type="match status" value="1"/>
</dbReference>
<gene>
    <name evidence="1" type="ORF">AQ619_16045</name>
</gene>
<sequence length="119" mass="13631">MAMTYDAVRAFAFALPGVEDSTAYGRPCLKAHGKFLSRLMEDGDSLVCPGVGFDERDMLMEAEPATFYVTDHFRNYPYVLVRLSQVHPGTVERLIERQWRATASKRVLKAWERQRAETE</sequence>
<name>A0A0P0P2L5_9CAUL</name>
<protein>
    <recommendedName>
        <fullName evidence="3">MmcQ/YjbR family DNA-binding protein</fullName>
    </recommendedName>
</protein>
<evidence type="ECO:0000313" key="1">
    <source>
        <dbReference type="EMBL" id="ALL14749.1"/>
    </source>
</evidence>
<proteinExistence type="predicted"/>
<dbReference type="Proteomes" id="UP000056905">
    <property type="component" value="Chromosome"/>
</dbReference>
<dbReference type="InterPro" id="IPR038056">
    <property type="entry name" value="YjbR-like_sf"/>
</dbReference>